<feature type="transmembrane region" description="Helical" evidence="8">
    <location>
        <begin position="84"/>
        <end position="105"/>
    </location>
</feature>
<evidence type="ECO:0000256" key="6">
    <source>
        <dbReference type="ARBA" id="ARBA00022989"/>
    </source>
</evidence>
<dbReference type="EMBL" id="MELI01000058">
    <property type="protein sequence ID" value="OFW33841.1"/>
    <property type="molecule type" value="Genomic_DNA"/>
</dbReference>
<evidence type="ECO:0000256" key="3">
    <source>
        <dbReference type="ARBA" id="ARBA00016463"/>
    </source>
</evidence>
<gene>
    <name evidence="10" type="ORF">A2074_05680</name>
</gene>
<keyword evidence="6 8" id="KW-1133">Transmembrane helix</keyword>
<feature type="transmembrane region" description="Helical" evidence="8">
    <location>
        <begin position="117"/>
        <end position="135"/>
    </location>
</feature>
<dbReference type="GO" id="GO:0005886">
    <property type="term" value="C:plasma membrane"/>
    <property type="evidence" value="ECO:0007669"/>
    <property type="project" value="TreeGrafter"/>
</dbReference>
<dbReference type="InterPro" id="IPR045062">
    <property type="entry name" value="Cyt_c_biogenesis_CcsA/CcmC"/>
</dbReference>
<feature type="domain" description="Cytochrome c assembly protein" evidence="9">
    <location>
        <begin position="13"/>
        <end position="164"/>
    </location>
</feature>
<dbReference type="Pfam" id="PF01578">
    <property type="entry name" value="Cytochrom_C_asm"/>
    <property type="match status" value="1"/>
</dbReference>
<feature type="transmembrane region" description="Helical" evidence="8">
    <location>
        <begin position="147"/>
        <end position="169"/>
    </location>
</feature>
<dbReference type="GO" id="GO:0015232">
    <property type="term" value="F:heme transmembrane transporter activity"/>
    <property type="evidence" value="ECO:0007669"/>
    <property type="project" value="InterPro"/>
</dbReference>
<evidence type="ECO:0000313" key="11">
    <source>
        <dbReference type="Proteomes" id="UP000178086"/>
    </source>
</evidence>
<dbReference type="Proteomes" id="UP000178086">
    <property type="component" value="Unassembled WGS sequence"/>
</dbReference>
<feature type="transmembrane region" description="Helical" evidence="8">
    <location>
        <begin position="189"/>
        <end position="211"/>
    </location>
</feature>
<feature type="transmembrane region" description="Helical" evidence="8">
    <location>
        <begin position="46"/>
        <end position="72"/>
    </location>
</feature>
<evidence type="ECO:0000259" key="9">
    <source>
        <dbReference type="Pfam" id="PF01578"/>
    </source>
</evidence>
<evidence type="ECO:0000256" key="7">
    <source>
        <dbReference type="ARBA" id="ARBA00023136"/>
    </source>
</evidence>
<reference evidence="10 11" key="1">
    <citation type="journal article" date="2016" name="Nat. Commun.">
        <title>Thousands of microbial genomes shed light on interconnected biogeochemical processes in an aquifer system.</title>
        <authorList>
            <person name="Anantharaman K."/>
            <person name="Brown C.T."/>
            <person name="Hug L.A."/>
            <person name="Sharon I."/>
            <person name="Castelle C.J."/>
            <person name="Probst A.J."/>
            <person name="Thomas B.C."/>
            <person name="Singh A."/>
            <person name="Wilkins M.J."/>
            <person name="Karaoz U."/>
            <person name="Brodie E.L."/>
            <person name="Williams K.H."/>
            <person name="Hubbard S.S."/>
            <person name="Banfield J.F."/>
        </authorList>
    </citation>
    <scope>NUCLEOTIDE SEQUENCE [LARGE SCALE GENOMIC DNA]</scope>
</reference>
<organism evidence="10 11">
    <name type="scientific">Candidatus Aquicultor primus</name>
    <dbReference type="NCBI Taxonomy" id="1797195"/>
    <lineage>
        <taxon>Bacteria</taxon>
        <taxon>Bacillati</taxon>
        <taxon>Actinomycetota</taxon>
        <taxon>Candidatus Aquicultoria</taxon>
        <taxon>Candidatus Aquicultorales</taxon>
        <taxon>Candidatus Aquicultoraceae</taxon>
        <taxon>Candidatus Aquicultor</taxon>
    </lineage>
</organism>
<sequence length="233" mass="26202">MKKSSLILASAGALLLMAGVYLAFFVAPDTVVRIDDRELVQFSQKIFYFHVPVAETSFVFLVLGGLFGAMFLGTRKRSYEQMSYAAVEVGFIFVLLVMITGVLWTRAAWNVWWEWEPRLTTFLVLTLMYSGYFVLRSSVQEESAKARFGAIFSIIAAVNVPLTFVAGRLDSLKPVHPKVFTLQGASMEGPMLAAFLVSMFGMLLFATSLYIMRLDLLRAREDIEYLKEELEVG</sequence>
<comment type="caution">
    <text evidence="10">The sequence shown here is derived from an EMBL/GenBank/DDBJ whole genome shotgun (WGS) entry which is preliminary data.</text>
</comment>
<dbReference type="PANTHER" id="PTHR30071">
    <property type="entry name" value="HEME EXPORTER PROTEIN C"/>
    <property type="match status" value="1"/>
</dbReference>
<dbReference type="GO" id="GO:0017004">
    <property type="term" value="P:cytochrome complex assembly"/>
    <property type="evidence" value="ECO:0007669"/>
    <property type="project" value="UniProtKB-KW"/>
</dbReference>
<keyword evidence="5" id="KW-0201">Cytochrome c-type biogenesis</keyword>
<evidence type="ECO:0000256" key="2">
    <source>
        <dbReference type="ARBA" id="ARBA00005840"/>
    </source>
</evidence>
<evidence type="ECO:0000256" key="8">
    <source>
        <dbReference type="SAM" id="Phobius"/>
    </source>
</evidence>
<dbReference type="AlphaFoldDB" id="A0A1F2ULH7"/>
<evidence type="ECO:0000256" key="1">
    <source>
        <dbReference type="ARBA" id="ARBA00004141"/>
    </source>
</evidence>
<keyword evidence="4 8" id="KW-0812">Transmembrane</keyword>
<keyword evidence="7 8" id="KW-0472">Membrane</keyword>
<dbReference type="PRINTS" id="PR01386">
    <property type="entry name" value="CCMCBIOGNSIS"/>
</dbReference>
<dbReference type="InterPro" id="IPR003557">
    <property type="entry name" value="Cyt_c_biogenesis_CcmC"/>
</dbReference>
<evidence type="ECO:0000313" key="10">
    <source>
        <dbReference type="EMBL" id="OFW33841.1"/>
    </source>
</evidence>
<dbReference type="GO" id="GO:0020037">
    <property type="term" value="F:heme binding"/>
    <property type="evidence" value="ECO:0007669"/>
    <property type="project" value="InterPro"/>
</dbReference>
<comment type="similarity">
    <text evidence="2">Belongs to the CcmC/CycZ/HelC family.</text>
</comment>
<comment type="subcellular location">
    <subcellularLocation>
        <location evidence="1">Membrane</location>
        <topology evidence="1">Multi-pass membrane protein</topology>
    </subcellularLocation>
</comment>
<dbReference type="PANTHER" id="PTHR30071:SF1">
    <property type="entry name" value="CYTOCHROME B_B6 PROTEIN-RELATED"/>
    <property type="match status" value="1"/>
</dbReference>
<proteinExistence type="inferred from homology"/>
<name>A0A1F2ULH7_9ACTN</name>
<evidence type="ECO:0000256" key="5">
    <source>
        <dbReference type="ARBA" id="ARBA00022748"/>
    </source>
</evidence>
<accession>A0A1F2ULH7</accession>
<dbReference type="InterPro" id="IPR002541">
    <property type="entry name" value="Cyt_c_assembly"/>
</dbReference>
<evidence type="ECO:0000256" key="4">
    <source>
        <dbReference type="ARBA" id="ARBA00022692"/>
    </source>
</evidence>
<protein>
    <recommendedName>
        <fullName evidence="3">Heme exporter protein C</fullName>
    </recommendedName>
</protein>